<dbReference type="Proteomes" id="UP000295063">
    <property type="component" value="Unassembled WGS sequence"/>
</dbReference>
<dbReference type="PANTHER" id="PTHR36541">
    <property type="entry name" value="SUPEROXIDE REDUCTASE-RELATED"/>
    <property type="match status" value="1"/>
</dbReference>
<keyword evidence="3" id="KW-0479">Metal-binding</keyword>
<keyword evidence="8" id="KW-1185">Reference proteome</keyword>
<dbReference type="EMBL" id="SLUI01000016">
    <property type="protein sequence ID" value="TCL33996.1"/>
    <property type="molecule type" value="Genomic_DNA"/>
</dbReference>
<dbReference type="SUPFAM" id="SSF49367">
    <property type="entry name" value="Superoxide reductase-like"/>
    <property type="match status" value="1"/>
</dbReference>
<dbReference type="PANTHER" id="PTHR36541:SF1">
    <property type="entry name" value="SUPEROXIDE REDUCTASE-RELATED"/>
    <property type="match status" value="1"/>
</dbReference>
<dbReference type="GO" id="GO:0016491">
    <property type="term" value="F:oxidoreductase activity"/>
    <property type="evidence" value="ECO:0007669"/>
    <property type="project" value="InterPro"/>
</dbReference>
<dbReference type="CDD" id="cd03172">
    <property type="entry name" value="SORL_classII"/>
    <property type="match status" value="1"/>
</dbReference>
<dbReference type="InterPro" id="IPR036073">
    <property type="entry name" value="Desulfoferrodoxin_Fe-bd_dom_sf"/>
</dbReference>
<keyword evidence="5" id="KW-0408">Iron</keyword>
<gene>
    <name evidence="7" type="ORF">EV210_11698</name>
</gene>
<reference evidence="7 8" key="1">
    <citation type="submission" date="2019-03" db="EMBL/GenBank/DDBJ databases">
        <title>Genomic Encyclopedia of Type Strains, Phase IV (KMG-IV): sequencing the most valuable type-strain genomes for metagenomic binning, comparative biology and taxonomic classification.</title>
        <authorList>
            <person name="Goeker M."/>
        </authorList>
    </citation>
    <scope>NUCLEOTIDE SEQUENCE [LARGE SCALE GENOMIC DNA]</scope>
    <source>
        <strain evidence="7 8">DSM 15969</strain>
    </source>
</reference>
<dbReference type="Pfam" id="PF01880">
    <property type="entry name" value="Desulfoferrodox"/>
    <property type="match status" value="1"/>
</dbReference>
<organism evidence="7 8">
    <name type="scientific">Anaerospora hongkongensis</name>
    <dbReference type="NCBI Taxonomy" id="244830"/>
    <lineage>
        <taxon>Bacteria</taxon>
        <taxon>Bacillati</taxon>
        <taxon>Bacillota</taxon>
        <taxon>Negativicutes</taxon>
        <taxon>Selenomonadales</taxon>
        <taxon>Sporomusaceae</taxon>
        <taxon>Anaerospora</taxon>
    </lineage>
</organism>
<dbReference type="NCBIfam" id="TIGR00332">
    <property type="entry name" value="neela_ferrous"/>
    <property type="match status" value="1"/>
</dbReference>
<comment type="similarity">
    <text evidence="1">Belongs to the desulfoferrodoxin family.</text>
</comment>
<comment type="caution">
    <text evidence="7">The sequence shown here is derived from an EMBL/GenBank/DDBJ whole genome shotgun (WGS) entry which is preliminary data.</text>
</comment>
<sequence>MKFAEVMKTDDWKTEKHVPVIDCPDTVKAGEKVAVEVGVGNEIAHPNTTEHHIRWIKLYFMPENGKFAYELANFDFAAHGESVEGANKGPAYTEPFGKALIKLTSSGTLLVTAYCNIHGIWENSKKIVVEA</sequence>
<keyword evidence="4" id="KW-0249">Electron transport</keyword>
<evidence type="ECO:0000256" key="5">
    <source>
        <dbReference type="ARBA" id="ARBA00023004"/>
    </source>
</evidence>
<dbReference type="AlphaFoldDB" id="A0A4R1PZS0"/>
<proteinExistence type="inferred from homology"/>
<dbReference type="RefSeq" id="WP_132083026.1">
    <property type="nucleotide sequence ID" value="NZ_DAIMLW010000156.1"/>
</dbReference>
<dbReference type="InterPro" id="IPR051233">
    <property type="entry name" value="Desulfoferrodoxin_SOR"/>
</dbReference>
<dbReference type="GO" id="GO:0005506">
    <property type="term" value="F:iron ion binding"/>
    <property type="evidence" value="ECO:0007669"/>
    <property type="project" value="InterPro"/>
</dbReference>
<evidence type="ECO:0000256" key="4">
    <source>
        <dbReference type="ARBA" id="ARBA00022982"/>
    </source>
</evidence>
<protein>
    <submittedName>
        <fullName evidence="7">Superoxide reductase</fullName>
    </submittedName>
</protein>
<evidence type="ECO:0000313" key="8">
    <source>
        <dbReference type="Proteomes" id="UP000295063"/>
    </source>
</evidence>
<accession>A0A4R1PZS0</accession>
<feature type="domain" description="Desulfoferrodoxin ferrous iron-binding" evidence="6">
    <location>
        <begin position="10"/>
        <end position="123"/>
    </location>
</feature>
<dbReference type="OrthoDB" id="9814936at2"/>
<evidence type="ECO:0000259" key="6">
    <source>
        <dbReference type="Pfam" id="PF01880"/>
    </source>
</evidence>
<evidence type="ECO:0000256" key="1">
    <source>
        <dbReference type="ARBA" id="ARBA00005941"/>
    </source>
</evidence>
<evidence type="ECO:0000256" key="3">
    <source>
        <dbReference type="ARBA" id="ARBA00022723"/>
    </source>
</evidence>
<dbReference type="Gene3D" id="2.60.40.730">
    <property type="entry name" value="SOR catalytic domain"/>
    <property type="match status" value="1"/>
</dbReference>
<keyword evidence="2" id="KW-0813">Transport</keyword>
<name>A0A4R1PZS0_9FIRM</name>
<dbReference type="InterPro" id="IPR002742">
    <property type="entry name" value="Desulfoferrodoxin_Fe-bd_dom"/>
</dbReference>
<evidence type="ECO:0000256" key="2">
    <source>
        <dbReference type="ARBA" id="ARBA00022448"/>
    </source>
</evidence>
<evidence type="ECO:0000313" key="7">
    <source>
        <dbReference type="EMBL" id="TCL33996.1"/>
    </source>
</evidence>